<comment type="caution">
    <text evidence="1">The sequence shown here is derived from an EMBL/GenBank/DDBJ whole genome shotgun (WGS) entry which is preliminary data.</text>
</comment>
<evidence type="ECO:0000313" key="1">
    <source>
        <dbReference type="EMBL" id="MFH6602713.1"/>
    </source>
</evidence>
<evidence type="ECO:0000313" key="2">
    <source>
        <dbReference type="Proteomes" id="UP001595191"/>
    </source>
</evidence>
<reference evidence="1" key="1">
    <citation type="submission" date="2024-09" db="EMBL/GenBank/DDBJ databases">
        <authorList>
            <person name="Liu J."/>
        </authorList>
    </citation>
    <scope>NUCLEOTIDE SEQUENCE</scope>
    <source>
        <strain evidence="1">NBU2967</strain>
    </source>
</reference>
<dbReference type="Proteomes" id="UP001595191">
    <property type="component" value="Unassembled WGS sequence"/>
</dbReference>
<protein>
    <submittedName>
        <fullName evidence="1">Uncharacterized protein</fullName>
    </submittedName>
</protein>
<name>A0ACC7LG88_9FLAO</name>
<dbReference type="EMBL" id="JBHFPV010000001">
    <property type="protein sequence ID" value="MFH6602713.1"/>
    <property type="molecule type" value="Genomic_DNA"/>
</dbReference>
<proteinExistence type="predicted"/>
<keyword evidence="2" id="KW-1185">Reference proteome</keyword>
<organism evidence="1 2">
    <name type="scientific">Meishania litoralis</name>
    <dbReference type="NCBI Taxonomy" id="3434685"/>
    <lineage>
        <taxon>Bacteria</taxon>
        <taxon>Pseudomonadati</taxon>
        <taxon>Bacteroidota</taxon>
        <taxon>Flavobacteriia</taxon>
        <taxon>Flavobacteriales</taxon>
        <taxon>Flavobacteriaceae</taxon>
        <taxon>Meishania</taxon>
    </lineage>
</organism>
<accession>A0ACC7LG88</accession>
<sequence length="226" mass="25127">MRIFSVFLIGLLLIGCKKKDPPKPPESAQLVFPQSNSECTTGVSLNETTSRVKFQWMAANYAETYELRVTNRKTNIAQTISTHGLSAELPLEKGVPFSWFVNARNSEVTQATASETWHFYNAGFETSHAPFPPEILSPKSAESVFKDINNEITLDWQGADLDNDIIGYDVHFSTENPPQTIVTTTSQNITGYKATVVTNTVYYWKIVAKDQEGNTADSGVFSFKAL</sequence>
<gene>
    <name evidence="1" type="ORF">ACEZ3G_04435</name>
</gene>